<dbReference type="PANTHER" id="PTHR20959:SF1">
    <property type="entry name" value="TRANSPORT AND GOLGI ORGANIZATION PROTEIN 6 HOMOLOG"/>
    <property type="match status" value="1"/>
</dbReference>
<reference evidence="8 9" key="1">
    <citation type="submission" date="2024-06" db="EMBL/GenBank/DDBJ databases">
        <authorList>
            <person name="Pan Q."/>
            <person name="Wen M."/>
            <person name="Jouanno E."/>
            <person name="Zahm M."/>
            <person name="Klopp C."/>
            <person name="Cabau C."/>
            <person name="Louis A."/>
            <person name="Berthelot C."/>
            <person name="Parey E."/>
            <person name="Roest Crollius H."/>
            <person name="Montfort J."/>
            <person name="Robinson-Rechavi M."/>
            <person name="Bouchez O."/>
            <person name="Lampietro C."/>
            <person name="Lopez Roques C."/>
            <person name="Donnadieu C."/>
            <person name="Postlethwait J."/>
            <person name="Bobe J."/>
            <person name="Verreycken H."/>
            <person name="Guiguen Y."/>
        </authorList>
    </citation>
    <scope>NUCLEOTIDE SEQUENCE [LARGE SCALE GENOMIC DNA]</scope>
    <source>
        <strain evidence="8">Up_M1</strain>
        <tissue evidence="8">Testis</tissue>
    </source>
</reference>
<dbReference type="Proteomes" id="UP001557470">
    <property type="component" value="Unassembled WGS sequence"/>
</dbReference>
<dbReference type="InterPro" id="IPR000357">
    <property type="entry name" value="HEAT"/>
</dbReference>
<evidence type="ECO:0000256" key="3">
    <source>
        <dbReference type="SAM" id="MobiDB-lite"/>
    </source>
</evidence>
<dbReference type="Pfam" id="PF10363">
    <property type="entry name" value="RTP1_C1"/>
    <property type="match status" value="1"/>
</dbReference>
<organism evidence="8 9">
    <name type="scientific">Umbra pygmaea</name>
    <name type="common">Eastern mudminnow</name>
    <dbReference type="NCBI Taxonomy" id="75934"/>
    <lineage>
        <taxon>Eukaryota</taxon>
        <taxon>Metazoa</taxon>
        <taxon>Chordata</taxon>
        <taxon>Craniata</taxon>
        <taxon>Vertebrata</taxon>
        <taxon>Euteleostomi</taxon>
        <taxon>Actinopterygii</taxon>
        <taxon>Neopterygii</taxon>
        <taxon>Teleostei</taxon>
        <taxon>Protacanthopterygii</taxon>
        <taxon>Esociformes</taxon>
        <taxon>Umbridae</taxon>
        <taxon>Umbra</taxon>
    </lineage>
</organism>
<dbReference type="InterPro" id="IPR011989">
    <property type="entry name" value="ARM-like"/>
</dbReference>
<proteinExistence type="inferred from homology"/>
<feature type="domain" description="TANGO6 N-terminal" evidence="7">
    <location>
        <begin position="3"/>
        <end position="309"/>
    </location>
</feature>
<dbReference type="Pfam" id="PF25267">
    <property type="entry name" value="TANGO6_N"/>
    <property type="match status" value="1"/>
</dbReference>
<feature type="domain" description="RNA polymerase II assembly factor Rtp1 C-terminal" evidence="4">
    <location>
        <begin position="1061"/>
        <end position="1094"/>
    </location>
</feature>
<dbReference type="InterPro" id="IPR019414">
    <property type="entry name" value="Rtp1_C2"/>
</dbReference>
<dbReference type="InterPro" id="IPR057347">
    <property type="entry name" value="TANGO6_N"/>
</dbReference>
<gene>
    <name evidence="8" type="ORF">UPYG_G00263820</name>
</gene>
<feature type="compositionally biased region" description="Polar residues" evidence="3">
    <location>
        <begin position="807"/>
        <end position="828"/>
    </location>
</feature>
<sequence>MTTAILSALGVLTKPLGEAIVCGIEQTEQGALMAALQANQALLEDRLKEKSLEEVRCLREEVKAGLPWICVDTVDVTWSYIQECLLMLLSLARHLTLQLESFNHQVHGRDMASLQTPEMAPPLPPDVLSVTQQRTLSTALQFVVSIGLCPYLATGVGVPLGRRSKFGTLVEELVRHDVAPVSERRLLTTTKVLLDLSVLSSLATVIYTRHLGDVMAALCQLGYRPHHHEKDNAKEEKELSNEERMKCRVDLQSLLGKVYQPLVIKELLILQGGPKQAPTGSGTSSGRRTPLLQAPQWLRRLCGQLLSDRLMQSNGVQSVVRAILEVGTGGESDWRKCDGVARILAACPQQSLSPDTYYRQVCPQILDLLHFRDKLTAQQFQRVATSAALTIVQDRPEYAQTHLLMPLFSSLYRCGQMTGPGQTQDCVEEWELTRCVEDVFKICVVGNRKSAPLLKTLGGVIPVLFDLYCFTKKNASHLRAPCQEVLLWFLGNSEPPEALSTLNRLCSLGGGACGVSSGFHFAPGSEGGAQLTPSETISDEDDALYERLCGDQWKLECLAQLLAEMQESHLPGDFFLELLRVLTCWAAEEEEEDVDRSSMTLLQLEEHVSGRVKGQTEKLALLQVLAVMCQCLPHTLLLRKPTQVVDFIVAMLERACLGLDQNHGVEGPVDMQTLSMGMGLVATLLSGSSPLSAQDYSAMVRLLPPLDEISRRHPDLVIQELASDLRAAIATHGAYHPDSVTQAATNRTLKSDLYKPSQEKPKTHCPQTSYSSHSQSRLESPSSVTKNSTKPSQMFNDPIQPCAPPHRTQSSSADGSQPQMTPPSQMVSSPHGRGDAGARDGARLGGSGSSAPSRAFSDCLLEACDPDVPTRAVALRTLTRALQDGDQDALQNQEKVLMLFLENLEHKDSFVYLSAIQGLAVLADSFPERILTRLQLEYQTGPTPQKERSLETRLKVGEVLMRASRAMGDLAPHHGRPLLGVFLRGTRDEDSSVRASCLSNLGELCQRLNYALGPWTQELSSCLTALIKTEKEAEVRRAAVHVIVLLIRGLSDKTTQVLHDVLLDLYRALKWVVRSDTDDVTVLHAQLALEELDDVMRRFIFPAQKLEKKIVVLP</sequence>
<dbReference type="EMBL" id="JAGEUA010000008">
    <property type="protein sequence ID" value="KAL0968205.1"/>
    <property type="molecule type" value="Genomic_DNA"/>
</dbReference>
<evidence type="ECO:0000259" key="4">
    <source>
        <dbReference type="Pfam" id="PF10304"/>
    </source>
</evidence>
<evidence type="ECO:0000259" key="5">
    <source>
        <dbReference type="Pfam" id="PF10363"/>
    </source>
</evidence>
<dbReference type="InterPro" id="IPR039600">
    <property type="entry name" value="TANGO6/Rtp1"/>
</dbReference>
<dbReference type="InterPro" id="IPR057407">
    <property type="entry name" value="HEAT_TANGO6"/>
</dbReference>
<dbReference type="InterPro" id="IPR019451">
    <property type="entry name" value="Rtp1_C1"/>
</dbReference>
<dbReference type="Gene3D" id="1.25.10.10">
    <property type="entry name" value="Leucine-rich Repeat Variant"/>
    <property type="match status" value="1"/>
</dbReference>
<feature type="compositionally biased region" description="Basic and acidic residues" evidence="3">
    <location>
        <begin position="832"/>
        <end position="842"/>
    </location>
</feature>
<evidence type="ECO:0000259" key="7">
    <source>
        <dbReference type="Pfam" id="PF25267"/>
    </source>
</evidence>
<feature type="compositionally biased region" description="Polar residues" evidence="3">
    <location>
        <begin position="765"/>
        <end position="795"/>
    </location>
</feature>
<evidence type="ECO:0000256" key="1">
    <source>
        <dbReference type="ARBA" id="ARBA00005724"/>
    </source>
</evidence>
<evidence type="ECO:0000313" key="8">
    <source>
        <dbReference type="EMBL" id="KAL0968205.1"/>
    </source>
</evidence>
<dbReference type="SUPFAM" id="SSF48371">
    <property type="entry name" value="ARM repeat"/>
    <property type="match status" value="1"/>
</dbReference>
<evidence type="ECO:0000256" key="2">
    <source>
        <dbReference type="ARBA" id="ARBA00022737"/>
    </source>
</evidence>
<keyword evidence="9" id="KW-1185">Reference proteome</keyword>
<feature type="domain" description="TANGO6 HEAT repeat" evidence="6">
    <location>
        <begin position="310"/>
        <end position="568"/>
    </location>
</feature>
<dbReference type="Pfam" id="PF10304">
    <property type="entry name" value="RTP1_C2"/>
    <property type="match status" value="1"/>
</dbReference>
<accession>A0ABD0W9T1</accession>
<evidence type="ECO:0000259" key="6">
    <source>
        <dbReference type="Pfam" id="PF23565"/>
    </source>
</evidence>
<dbReference type="AlphaFoldDB" id="A0ABD0W9T1"/>
<feature type="domain" description="RNA polymerase II assembly factor Rtp1 C-terminal" evidence="5">
    <location>
        <begin position="857"/>
        <end position="970"/>
    </location>
</feature>
<comment type="caution">
    <text evidence="8">The sequence shown here is derived from an EMBL/GenBank/DDBJ whole genome shotgun (WGS) entry which is preliminary data.</text>
</comment>
<feature type="region of interest" description="Disordered" evidence="3">
    <location>
        <begin position="754"/>
        <end position="851"/>
    </location>
</feature>
<dbReference type="Pfam" id="PF02985">
    <property type="entry name" value="HEAT"/>
    <property type="match status" value="1"/>
</dbReference>
<evidence type="ECO:0000313" key="9">
    <source>
        <dbReference type="Proteomes" id="UP001557470"/>
    </source>
</evidence>
<dbReference type="Pfam" id="PF23565">
    <property type="entry name" value="ARM_TANGO6"/>
    <property type="match status" value="1"/>
</dbReference>
<protein>
    <recommendedName>
        <fullName evidence="10">Transport and golgi organization 6</fullName>
    </recommendedName>
</protein>
<dbReference type="PANTHER" id="PTHR20959">
    <property type="entry name" value="TRANSPORT AND GOLGI ORGANIZATION PROTEIN 6 FAMILY MEMBER"/>
    <property type="match status" value="1"/>
</dbReference>
<evidence type="ECO:0008006" key="10">
    <source>
        <dbReference type="Google" id="ProtNLM"/>
    </source>
</evidence>
<name>A0ABD0W9T1_UMBPY</name>
<comment type="similarity">
    <text evidence="1">Belongs to the Tango6 family.</text>
</comment>
<keyword evidence="2" id="KW-0677">Repeat</keyword>
<dbReference type="InterPro" id="IPR016024">
    <property type="entry name" value="ARM-type_fold"/>
</dbReference>